<name>A0A919KZI3_9ACTN</name>
<evidence type="ECO:0000313" key="4">
    <source>
        <dbReference type="EMBL" id="GHH78372.1"/>
    </source>
</evidence>
<feature type="region of interest" description="Disordered" evidence="2">
    <location>
        <begin position="97"/>
        <end position="241"/>
    </location>
</feature>
<organism evidence="4 5">
    <name type="scientific">Streptomyces sulfonofaciens</name>
    <dbReference type="NCBI Taxonomy" id="68272"/>
    <lineage>
        <taxon>Bacteria</taxon>
        <taxon>Bacillati</taxon>
        <taxon>Actinomycetota</taxon>
        <taxon>Actinomycetes</taxon>
        <taxon>Kitasatosporales</taxon>
        <taxon>Streptomycetaceae</taxon>
        <taxon>Streptomyces</taxon>
    </lineage>
</organism>
<dbReference type="Pfam" id="PF01337">
    <property type="entry name" value="Barstar"/>
    <property type="match status" value="1"/>
</dbReference>
<evidence type="ECO:0000259" key="3">
    <source>
        <dbReference type="Pfam" id="PF01337"/>
    </source>
</evidence>
<keyword evidence="5" id="KW-1185">Reference proteome</keyword>
<dbReference type="EMBL" id="BNCD01000007">
    <property type="protein sequence ID" value="GHH78372.1"/>
    <property type="molecule type" value="Genomic_DNA"/>
</dbReference>
<feature type="compositionally biased region" description="Low complexity" evidence="2">
    <location>
        <begin position="109"/>
        <end position="125"/>
    </location>
</feature>
<dbReference type="AlphaFoldDB" id="A0A919KZI3"/>
<dbReference type="InterPro" id="IPR000468">
    <property type="entry name" value="Barstar"/>
</dbReference>
<accession>A0A919KZI3</accession>
<feature type="compositionally biased region" description="Basic and acidic residues" evidence="2">
    <location>
        <begin position="169"/>
        <end position="187"/>
    </location>
</feature>
<feature type="compositionally biased region" description="Low complexity" evidence="2">
    <location>
        <begin position="135"/>
        <end position="161"/>
    </location>
</feature>
<dbReference type="InterPro" id="IPR035905">
    <property type="entry name" value="Barstar-like_sf"/>
</dbReference>
<proteinExistence type="inferred from homology"/>
<feature type="region of interest" description="Disordered" evidence="2">
    <location>
        <begin position="13"/>
        <end position="44"/>
    </location>
</feature>
<dbReference type="Gene3D" id="3.30.370.10">
    <property type="entry name" value="Barstar-like"/>
    <property type="match status" value="1"/>
</dbReference>
<sequence>MQPPVYALAAYDAEGPEYAGGPPAYTEPARPPSRSADAHERADALGRSEADGLWALCADAAGLFADPAPPLRARFELLGCTPEGQLRAALEALRATTAQGGTPGGGRPGTAPRGGPYEGSGSYESAFRRNRADASRASTRAAGSQREGSAAGSRGERSAAGLQGSRSEGPSREDRVEDLAREGRQEGAAEGSSEGTAQEGRSAGSAERGRSAGPVGGGRSEGPAGEGRSEGLGGGGRSAPLGSLVLQTVDRTGRRVAEWYLKDVRLLDERHCARDLSLRDLTIEASVQESQPDYPYRPPLSPGYRLLSAQGRPLGHCRDLACVREPVPEPEEPSIRLVGCVPRGALHRALAVGDEDLGHAKILRLDAQGRTLQYAVEGEILAWTPSGRGLVDLTLEPWSPRPPLAAREVWDLWWPGWPAQRNLWARCGSEGRRYWLVTALENHARARRDPDAPPGTTYHLDGRYVTDESGFYCALGEAVNGPGGYFGHNPDSLIDCLCGHFGARAPFTLVWHDSATARACLGVTPQTARPATFEELGRALRQWGVETVLA</sequence>
<comment type="similarity">
    <text evidence="1">Belongs to the barstar family.</text>
</comment>
<evidence type="ECO:0000313" key="5">
    <source>
        <dbReference type="Proteomes" id="UP000603708"/>
    </source>
</evidence>
<evidence type="ECO:0000256" key="1">
    <source>
        <dbReference type="ARBA" id="ARBA00006845"/>
    </source>
</evidence>
<comment type="caution">
    <text evidence="4">The sequence shown here is derived from an EMBL/GenBank/DDBJ whole genome shotgun (WGS) entry which is preliminary data.</text>
</comment>
<reference evidence="4" key="1">
    <citation type="journal article" date="2014" name="Int. J. Syst. Evol. Microbiol.">
        <title>Complete genome sequence of Corynebacterium casei LMG S-19264T (=DSM 44701T), isolated from a smear-ripened cheese.</title>
        <authorList>
            <consortium name="US DOE Joint Genome Institute (JGI-PGF)"/>
            <person name="Walter F."/>
            <person name="Albersmeier A."/>
            <person name="Kalinowski J."/>
            <person name="Ruckert C."/>
        </authorList>
    </citation>
    <scope>NUCLEOTIDE SEQUENCE</scope>
    <source>
        <strain evidence="4">JCM 5069</strain>
    </source>
</reference>
<gene>
    <name evidence="4" type="ORF">GCM10018793_28690</name>
</gene>
<evidence type="ECO:0000256" key="2">
    <source>
        <dbReference type="SAM" id="MobiDB-lite"/>
    </source>
</evidence>
<protein>
    <recommendedName>
        <fullName evidence="3">Barstar (barnase inhibitor) domain-containing protein</fullName>
    </recommendedName>
</protein>
<reference evidence="4" key="2">
    <citation type="submission" date="2020-09" db="EMBL/GenBank/DDBJ databases">
        <authorList>
            <person name="Sun Q."/>
            <person name="Ohkuma M."/>
        </authorList>
    </citation>
    <scope>NUCLEOTIDE SEQUENCE</scope>
    <source>
        <strain evidence="4">JCM 5069</strain>
    </source>
</reference>
<dbReference type="Proteomes" id="UP000603708">
    <property type="component" value="Unassembled WGS sequence"/>
</dbReference>
<dbReference type="SUPFAM" id="SSF52038">
    <property type="entry name" value="Barstar-related"/>
    <property type="match status" value="1"/>
</dbReference>
<feature type="domain" description="Barstar (barnase inhibitor)" evidence="3">
    <location>
        <begin position="457"/>
        <end position="522"/>
    </location>
</feature>